<evidence type="ECO:0000259" key="4">
    <source>
        <dbReference type="PROSITE" id="PS00498"/>
    </source>
</evidence>
<dbReference type="AlphaFoldDB" id="A0A6A6JCN2"/>
<dbReference type="Pfam" id="PF00264">
    <property type="entry name" value="Tyrosinase"/>
    <property type="match status" value="1"/>
</dbReference>
<evidence type="ECO:0000256" key="2">
    <source>
        <dbReference type="SAM" id="SignalP"/>
    </source>
</evidence>
<evidence type="ECO:0000259" key="3">
    <source>
        <dbReference type="PROSITE" id="PS00497"/>
    </source>
</evidence>
<dbReference type="InterPro" id="IPR002227">
    <property type="entry name" value="Tyrosinase_Cu-bd"/>
</dbReference>
<dbReference type="OrthoDB" id="6132182at2759"/>
<feature type="domain" description="Tyrosinase copper-binding" evidence="3">
    <location>
        <begin position="125"/>
        <end position="142"/>
    </location>
</feature>
<feature type="signal peptide" evidence="2">
    <location>
        <begin position="1"/>
        <end position="17"/>
    </location>
</feature>
<evidence type="ECO:0000256" key="1">
    <source>
        <dbReference type="ARBA" id="ARBA00022723"/>
    </source>
</evidence>
<dbReference type="PROSITE" id="PS00497">
    <property type="entry name" value="TYROSINASE_1"/>
    <property type="match status" value="1"/>
</dbReference>
<dbReference type="PRINTS" id="PR00092">
    <property type="entry name" value="TYROSINASE"/>
</dbReference>
<dbReference type="InterPro" id="IPR050316">
    <property type="entry name" value="Tyrosinase/Hemocyanin"/>
</dbReference>
<gene>
    <name evidence="5" type="ORF">EI97DRAFT_126030</name>
</gene>
<keyword evidence="1" id="KW-0479">Metal-binding</keyword>
<sequence>MKITSLATAALIGSTSAAPLDSRSTLQKRWLGFLETDALAAEGVFRLGLHVALNGYPNSQKCTLANVSYRREWSLLTPSERREYIAAVKCLASKPARTPAGLAAGAKNRYDDFVATHINQTMSIHGTGNFLAWHRYFTWAYEQALRNECGYKGYQPYYNWARWADDPLKSPALDGSDTSMSGDGEYVAGRNNTCIPSPDMCGVSLPPGNGGGCIKSGPFKDWKVNLGPVVLPDPPNPEPFTGLGYNPRCLKRDVSRAASQGWSKDSDVASLIKDHDNFYWFATMMQGDFMNGYLGVHTAGHYTVGGDPGGDLFASPGDPFFFLHHAMIDRVWWTWQNLDIKNRQYSVQGTITVNNQPPSRNTTLDDPIDLGFVGVPTVSIREASHTLGGPFCYIYI</sequence>
<feature type="chain" id="PRO_5025337332" evidence="2">
    <location>
        <begin position="18"/>
        <end position="396"/>
    </location>
</feature>
<dbReference type="Proteomes" id="UP000800097">
    <property type="component" value="Unassembled WGS sequence"/>
</dbReference>
<evidence type="ECO:0000313" key="6">
    <source>
        <dbReference type="Proteomes" id="UP000800097"/>
    </source>
</evidence>
<keyword evidence="6" id="KW-1185">Reference proteome</keyword>
<accession>A0A6A6JCN2</accession>
<dbReference type="GO" id="GO:0046872">
    <property type="term" value="F:metal ion binding"/>
    <property type="evidence" value="ECO:0007669"/>
    <property type="project" value="UniProtKB-KW"/>
</dbReference>
<dbReference type="GO" id="GO:0016491">
    <property type="term" value="F:oxidoreductase activity"/>
    <property type="evidence" value="ECO:0007669"/>
    <property type="project" value="InterPro"/>
</dbReference>
<dbReference type="InterPro" id="IPR008922">
    <property type="entry name" value="Di-copper_centre_dom_sf"/>
</dbReference>
<dbReference type="RefSeq" id="XP_033651860.1">
    <property type="nucleotide sequence ID" value="XM_033793076.1"/>
</dbReference>
<reference evidence="5" key="1">
    <citation type="journal article" date="2020" name="Stud. Mycol.">
        <title>101 Dothideomycetes genomes: a test case for predicting lifestyles and emergence of pathogens.</title>
        <authorList>
            <person name="Haridas S."/>
            <person name="Albert R."/>
            <person name="Binder M."/>
            <person name="Bloem J."/>
            <person name="Labutti K."/>
            <person name="Salamov A."/>
            <person name="Andreopoulos B."/>
            <person name="Baker S."/>
            <person name="Barry K."/>
            <person name="Bills G."/>
            <person name="Bluhm B."/>
            <person name="Cannon C."/>
            <person name="Castanera R."/>
            <person name="Culley D."/>
            <person name="Daum C."/>
            <person name="Ezra D."/>
            <person name="Gonzalez J."/>
            <person name="Henrissat B."/>
            <person name="Kuo A."/>
            <person name="Liang C."/>
            <person name="Lipzen A."/>
            <person name="Lutzoni F."/>
            <person name="Magnuson J."/>
            <person name="Mondo S."/>
            <person name="Nolan M."/>
            <person name="Ohm R."/>
            <person name="Pangilinan J."/>
            <person name="Park H.-J."/>
            <person name="Ramirez L."/>
            <person name="Alfaro M."/>
            <person name="Sun H."/>
            <person name="Tritt A."/>
            <person name="Yoshinaga Y."/>
            <person name="Zwiers L.-H."/>
            <person name="Turgeon B."/>
            <person name="Goodwin S."/>
            <person name="Spatafora J."/>
            <person name="Crous P."/>
            <person name="Grigoriev I."/>
        </authorList>
    </citation>
    <scope>NUCLEOTIDE SEQUENCE</scope>
    <source>
        <strain evidence="5">CBS 379.55</strain>
    </source>
</reference>
<name>A0A6A6JCN2_WESOR</name>
<dbReference type="EMBL" id="ML986503">
    <property type="protein sequence ID" value="KAF2274321.1"/>
    <property type="molecule type" value="Genomic_DNA"/>
</dbReference>
<keyword evidence="2" id="KW-0732">Signal</keyword>
<protein>
    <submittedName>
        <fullName evidence="5">Di-copper centre-containing protein</fullName>
    </submittedName>
</protein>
<dbReference type="PROSITE" id="PS00498">
    <property type="entry name" value="TYROSINASE_2"/>
    <property type="match status" value="1"/>
</dbReference>
<organism evidence="5 6">
    <name type="scientific">Westerdykella ornata</name>
    <dbReference type="NCBI Taxonomy" id="318751"/>
    <lineage>
        <taxon>Eukaryota</taxon>
        <taxon>Fungi</taxon>
        <taxon>Dikarya</taxon>
        <taxon>Ascomycota</taxon>
        <taxon>Pezizomycotina</taxon>
        <taxon>Dothideomycetes</taxon>
        <taxon>Pleosporomycetidae</taxon>
        <taxon>Pleosporales</taxon>
        <taxon>Sporormiaceae</taxon>
        <taxon>Westerdykella</taxon>
    </lineage>
</organism>
<proteinExistence type="predicted"/>
<dbReference type="PANTHER" id="PTHR11474:SF116">
    <property type="entry name" value="TYROSINASE"/>
    <property type="match status" value="1"/>
</dbReference>
<dbReference type="SUPFAM" id="SSF48056">
    <property type="entry name" value="Di-copper centre-containing domain"/>
    <property type="match status" value="1"/>
</dbReference>
<dbReference type="PANTHER" id="PTHR11474">
    <property type="entry name" value="TYROSINASE FAMILY MEMBER"/>
    <property type="match status" value="1"/>
</dbReference>
<dbReference type="Gene3D" id="1.10.1280.10">
    <property type="entry name" value="Di-copper center containing domain from catechol oxidase"/>
    <property type="match status" value="1"/>
</dbReference>
<dbReference type="GeneID" id="54546251"/>
<feature type="domain" description="Tyrosinase copper-binding" evidence="4">
    <location>
        <begin position="318"/>
        <end position="329"/>
    </location>
</feature>
<evidence type="ECO:0000313" key="5">
    <source>
        <dbReference type="EMBL" id="KAF2274321.1"/>
    </source>
</evidence>